<dbReference type="GO" id="GO:0016020">
    <property type="term" value="C:membrane"/>
    <property type="evidence" value="ECO:0007669"/>
    <property type="project" value="InterPro"/>
</dbReference>
<dbReference type="Gene3D" id="2.60.40.10">
    <property type="entry name" value="Immunoglobulins"/>
    <property type="match status" value="3"/>
</dbReference>
<feature type="domain" description="Cadherin" evidence="1">
    <location>
        <begin position="1358"/>
        <end position="1439"/>
    </location>
</feature>
<proteinExistence type="predicted"/>
<dbReference type="Pfam" id="PF17963">
    <property type="entry name" value="Big_9"/>
    <property type="match status" value="12"/>
</dbReference>
<gene>
    <name evidence="2" type="ORF">Q4490_00005</name>
</gene>
<dbReference type="InterPro" id="IPR013783">
    <property type="entry name" value="Ig-like_fold"/>
</dbReference>
<dbReference type="PROSITE" id="PS50268">
    <property type="entry name" value="CADHERIN_2"/>
    <property type="match status" value="2"/>
</dbReference>
<name>A0AAW7XBZ2_9GAMM</name>
<dbReference type="Pfam" id="PF14252">
    <property type="entry name" value="DUF4347"/>
    <property type="match status" value="1"/>
</dbReference>
<dbReference type="InterPro" id="IPR002126">
    <property type="entry name" value="Cadherin-like_dom"/>
</dbReference>
<comment type="caution">
    <text evidence="2">The sequence shown here is derived from an EMBL/GenBank/DDBJ whole genome shotgun (WGS) entry which is preliminary data.</text>
</comment>
<sequence length="1901" mass="193244">MSTNTIKKHFTRLALEKRIMFDAAALDTVFEALPSSGGVNTEATEASPTDINNVVAALTDLSQEDAQRSVYFIDDSLPDQSVLTAAIPTDATIITLATDQNGLVQIADSLQGLTNIEAIHIIAHATDGNLQLGNSIIDAASITDLYAEQLASINQSLAEGADILFYGCDFASTESGVETLQALATSLGADLAASDDITGISGDWDLEQQTGIIEAATFAAENWNHNLLILPVAVDDIAIVEEDSTNILDVTANDINILEPDPITITSAVAGQGTVEINPDNTLTYTPNANFFGADVITYTISDPDGAALVPGLVAVTVNPVDDLPSLVLPVSIPLFLEDTALVFADVLGTQISLGDLDGGVAVVSLSVPIGDLSLAQTAGLTLSQGDGVNDNEITMEGDIADLNAALNGLIYTPDADYNGPVTITIGITDTLLSLPITTTLPLSISAVADIVDDSVSTIIDTPVAFNVMDNDTFENATAIVTSYTTPLHGTITVDAQGQALYTPDSGYTGTDSFTYTVSSNGTTETATVTLTSSLPNTPPTIDVPGTQNSDEDTNLVFSTATSNAITLGDGEASSLTVTLQSTQGVMTLGQTTGLSFTTGDGDSDSDIVMSGSITDINAALDGLTYTPTADYYGAATVTVQASDGEASQTSSINVLMVGDIDGVTDDITTDVQTPISFFPLANDTYENTPSLTSVSAGSHGTAVIGVGNSITYTPDAGYRGDDSFTYTVESGGTTEVITVDVTVGINNAPSSTDLVALSLVDNQLVSLSTSLSFSDTDLFDVLTYSATGLPSGLSIDPTTGIILGTVDAHASVLTPDGRYDVVVTATDIAGLSADANLQIQVINPDPIVSAGVATGLEDSDLNLDVLLNASDPDGDALTVDAASALNGTVSINPDGSLTYVPNADFFGIDTLTYTVVDEDGGSATGTITVTVENVLDLPTISIPTLDLFTEDTPLIFADLLGQQISVGDIDGELLDIRLSVPVGTLTLNETAGVSLSEGDGIDDSIVRLSGNVADINVALNNLVYTPGADYNGPVQITVELGQLGQLLLVNAQVPLGIEAVADIVDDTISATEDIPVNFNVLDNDSFENAGRIVDSYTTPSFGTVIIDAQGNATYTPGTSFTGTDSFTYTVLSNGTYETATVTINVNPPANADPTSSAVGNQTANDGELFSLDISGNFADTDGDTLTYSASGLPTGLTLDTATGIISGMLGSSASTQIANGEYGITITANDGNGGLVSESFSLTISNPAPTAVADSFSGDEDDIITGNVLLNDSDSDGDSLSVNTSPIVAPLHGSLTLNGDGSFVYIPDPNYSGNDTFTYQVIDADGGTANAVVSLTVNTVNDTPIVTGESATTDEDTPVTVDVLANDTDADGDSLSIDSATATNGTVAINPDGTITYTPNANFTGSDTITYTVSDGNGGTSTATVAVTINTVNDNPTTAGESATTDEDTPVTVDVLANDSDVDDDTLTVDSATAPNGTVAINPDGTITYTPDANFTGSDTITYTVSDGNGGTATATVAVTIDAVNDSPTTAGESATTDEDTPVTVDVLANDSDVDGDTLTVDSATAPNGTVAINPDGTITYTPDANFAGSDTITYTVTDGNGGTSTATVAVTINAVNDNPTTVGESATTDEDTPVTVDVLANDSDVDGDTLSVDSATAPNGTVAINPDGTITYTPDANFTGSDTITYTVSDGNGGTSTATVAVTVNPINDNPNAVNDSASTNENTPAIITVLDNDTDPDGDSLSVSSASAANGTVSINPDGTLTYIPNLGFNGTDTISYSINDGNGGVANATVSVNVNAAGNNSPSANNDSASLDEDTSASIDVLANDTDTDGDTLTVDSATADNGTVAINPDGTITYTPNADFNGSDTITYTVSDGNGGTSTATVAVTINAVNDNPTTT</sequence>
<dbReference type="SMART" id="SM00736">
    <property type="entry name" value="CADG"/>
    <property type="match status" value="2"/>
</dbReference>
<feature type="non-terminal residue" evidence="2">
    <location>
        <position position="1901"/>
    </location>
</feature>
<dbReference type="SUPFAM" id="SSF49313">
    <property type="entry name" value="Cadherin-like"/>
    <property type="match status" value="4"/>
</dbReference>
<dbReference type="InterPro" id="IPR025592">
    <property type="entry name" value="DUF4347"/>
</dbReference>
<dbReference type="PANTHER" id="PTHR34720:SF9">
    <property type="entry name" value="BLR4714 PROTEIN"/>
    <property type="match status" value="1"/>
</dbReference>
<accession>A0AAW7XBZ2</accession>
<dbReference type="InterPro" id="IPR006644">
    <property type="entry name" value="Cadg"/>
</dbReference>
<organism evidence="2 3">
    <name type="scientific">Neptunomonas phycophila</name>
    <dbReference type="NCBI Taxonomy" id="1572645"/>
    <lineage>
        <taxon>Bacteria</taxon>
        <taxon>Pseudomonadati</taxon>
        <taxon>Pseudomonadota</taxon>
        <taxon>Gammaproteobacteria</taxon>
        <taxon>Oceanospirillales</taxon>
        <taxon>Oceanospirillaceae</taxon>
        <taxon>Neptunomonas</taxon>
    </lineage>
</organism>
<dbReference type="GO" id="GO:0007156">
    <property type="term" value="P:homophilic cell adhesion via plasma membrane adhesion molecules"/>
    <property type="evidence" value="ECO:0007669"/>
    <property type="project" value="InterPro"/>
</dbReference>
<dbReference type="Gene3D" id="2.60.40.2810">
    <property type="match status" value="6"/>
</dbReference>
<dbReference type="Gene3D" id="2.60.40.3440">
    <property type="match status" value="5"/>
</dbReference>
<feature type="domain" description="Cadherin" evidence="1">
    <location>
        <begin position="1807"/>
        <end position="1900"/>
    </location>
</feature>
<dbReference type="PRINTS" id="PR00205">
    <property type="entry name" value="CADHERIN"/>
</dbReference>
<evidence type="ECO:0000259" key="1">
    <source>
        <dbReference type="PROSITE" id="PS50268"/>
    </source>
</evidence>
<reference evidence="2" key="1">
    <citation type="submission" date="2023-07" db="EMBL/GenBank/DDBJ databases">
        <title>Genome content predicts the carbon catabolic preferences of heterotrophic bacteria.</title>
        <authorList>
            <person name="Gralka M."/>
        </authorList>
    </citation>
    <scope>NUCLEOTIDE SEQUENCE</scope>
    <source>
        <strain evidence="2">I2M16</strain>
    </source>
</reference>
<dbReference type="NCBIfam" id="NF012211">
    <property type="entry name" value="tand_rpt_95"/>
    <property type="match status" value="12"/>
</dbReference>
<evidence type="ECO:0000313" key="3">
    <source>
        <dbReference type="Proteomes" id="UP001169862"/>
    </source>
</evidence>
<dbReference type="RefSeq" id="WP_303547918.1">
    <property type="nucleotide sequence ID" value="NZ_JAUOPG010000001.1"/>
</dbReference>
<protein>
    <submittedName>
        <fullName evidence="2">Tandem-95 repeat protein</fullName>
    </submittedName>
</protein>
<dbReference type="Proteomes" id="UP001169862">
    <property type="component" value="Unassembled WGS sequence"/>
</dbReference>
<dbReference type="Pfam" id="PF05345">
    <property type="entry name" value="He_PIG"/>
    <property type="match status" value="2"/>
</dbReference>
<dbReference type="InterPro" id="IPR015919">
    <property type="entry name" value="Cadherin-like_sf"/>
</dbReference>
<dbReference type="PANTHER" id="PTHR34720">
    <property type="entry name" value="MICROCYSTIN DEPENDENT PROTEIN"/>
    <property type="match status" value="1"/>
</dbReference>
<evidence type="ECO:0000313" key="2">
    <source>
        <dbReference type="EMBL" id="MDO6451931.1"/>
    </source>
</evidence>
<dbReference type="EMBL" id="JAUOPG010000001">
    <property type="protein sequence ID" value="MDO6451931.1"/>
    <property type="molecule type" value="Genomic_DNA"/>
</dbReference>
<dbReference type="GO" id="GO:0005509">
    <property type="term" value="F:calcium ion binding"/>
    <property type="evidence" value="ECO:0007669"/>
    <property type="project" value="InterPro"/>
</dbReference>